<feature type="signal peptide" evidence="4">
    <location>
        <begin position="1"/>
        <end position="21"/>
    </location>
</feature>
<dbReference type="InterPro" id="IPR045321">
    <property type="entry name" value="Cts1-like"/>
</dbReference>
<evidence type="ECO:0000256" key="3">
    <source>
        <dbReference type="ARBA" id="ARBA00025727"/>
    </source>
</evidence>
<evidence type="ECO:0000313" key="7">
    <source>
        <dbReference type="Proteomes" id="UP000244855"/>
    </source>
</evidence>
<evidence type="ECO:0000256" key="2">
    <source>
        <dbReference type="ARBA" id="ARBA00023295"/>
    </source>
</evidence>
<dbReference type="InterPro" id="IPR017853">
    <property type="entry name" value="GH"/>
</dbReference>
<dbReference type="PROSITE" id="PS51910">
    <property type="entry name" value="GH18_2"/>
    <property type="match status" value="1"/>
</dbReference>
<organism evidence="6 7">
    <name type="scientific">Periconia macrospinosa</name>
    <dbReference type="NCBI Taxonomy" id="97972"/>
    <lineage>
        <taxon>Eukaryota</taxon>
        <taxon>Fungi</taxon>
        <taxon>Dikarya</taxon>
        <taxon>Ascomycota</taxon>
        <taxon>Pezizomycotina</taxon>
        <taxon>Dothideomycetes</taxon>
        <taxon>Pleosporomycetidae</taxon>
        <taxon>Pleosporales</taxon>
        <taxon>Massarineae</taxon>
        <taxon>Periconiaceae</taxon>
        <taxon>Periconia</taxon>
    </lineage>
</organism>
<comment type="similarity">
    <text evidence="3">Belongs to the glycosyl hydrolase 18 family. Chitinase class III subfamily.</text>
</comment>
<protein>
    <submittedName>
        <fullName evidence="6">Glycoside hydrolase family 18 protein</fullName>
    </submittedName>
</protein>
<keyword evidence="4" id="KW-0732">Signal</keyword>
<dbReference type="EMBL" id="KZ805308">
    <property type="protein sequence ID" value="PVI06527.1"/>
    <property type="molecule type" value="Genomic_DNA"/>
</dbReference>
<dbReference type="PANTHER" id="PTHR45708">
    <property type="entry name" value="ENDOCHITINASE"/>
    <property type="match status" value="1"/>
</dbReference>
<gene>
    <name evidence="6" type="ORF">DM02DRAFT_487920</name>
</gene>
<dbReference type="Pfam" id="PF00704">
    <property type="entry name" value="Glyco_hydro_18"/>
    <property type="match status" value="1"/>
</dbReference>
<dbReference type="SUPFAM" id="SSF51445">
    <property type="entry name" value="(Trans)glycosidases"/>
    <property type="match status" value="1"/>
</dbReference>
<name>A0A2V1E7J0_9PLEO</name>
<evidence type="ECO:0000256" key="1">
    <source>
        <dbReference type="ARBA" id="ARBA00022801"/>
    </source>
</evidence>
<dbReference type="PANTHER" id="PTHR45708:SF49">
    <property type="entry name" value="ENDOCHITINASE"/>
    <property type="match status" value="1"/>
</dbReference>
<dbReference type="InterPro" id="IPR001223">
    <property type="entry name" value="Glyco_hydro18_cat"/>
</dbReference>
<evidence type="ECO:0000259" key="5">
    <source>
        <dbReference type="PROSITE" id="PS51910"/>
    </source>
</evidence>
<keyword evidence="1 6" id="KW-0378">Hydrolase</keyword>
<dbReference type="AlphaFoldDB" id="A0A2V1E7J0"/>
<accession>A0A2V1E7J0</accession>
<feature type="non-terminal residue" evidence="6">
    <location>
        <position position="1"/>
    </location>
</feature>
<dbReference type="CDD" id="cd02877">
    <property type="entry name" value="GH18_hevamine_XipI_class_III"/>
    <property type="match status" value="1"/>
</dbReference>
<dbReference type="GO" id="GO:0004568">
    <property type="term" value="F:chitinase activity"/>
    <property type="evidence" value="ECO:0007669"/>
    <property type="project" value="TreeGrafter"/>
</dbReference>
<feature type="chain" id="PRO_5016156061" evidence="4">
    <location>
        <begin position="22"/>
        <end position="351"/>
    </location>
</feature>
<dbReference type="Gene3D" id="3.20.20.80">
    <property type="entry name" value="Glycosidases"/>
    <property type="match status" value="1"/>
</dbReference>
<dbReference type="STRING" id="97972.A0A2V1E7J0"/>
<proteinExistence type="inferred from homology"/>
<dbReference type="InterPro" id="IPR050542">
    <property type="entry name" value="Glycosyl_Hydrlase18_Chitinase"/>
</dbReference>
<dbReference type="OrthoDB" id="6020543at2759"/>
<evidence type="ECO:0000313" key="6">
    <source>
        <dbReference type="EMBL" id="PVI06527.1"/>
    </source>
</evidence>
<keyword evidence="2" id="KW-0326">Glycosidase</keyword>
<sequence length="351" mass="38695">VPIMFTRAISVAATLAATVSAGFNAGSNSNVAIYWGQGDAQITLPEVCSDASVDIVNLAFVNEFPTAIGEYPGNNFANACEPDKYTLNGKTTKLSSNCPLIGPGIQKCHENGKKVFLSLGGGLPTNYSLPSQELAEYFADFLWGAFGPLTAEWEEAGKPRPFGDVSVDGFDLDLEAWIEGAPFNEYQYINYDHFVNRLRSNYASSGGEYYISGAPQCTVPDSRMAYAIERSHFDFLFVQFYNTLECNTRRGYEGLGKDTTDFTFDAWVKWLNENSANQNTKIYLGMPASSTAALSDPTAYLTPTEAEKLINAYRTAYPTKFGGVMLWEVMRNIRNPICGKPYSTYIRSILD</sequence>
<reference evidence="6 7" key="1">
    <citation type="journal article" date="2018" name="Sci. Rep.">
        <title>Comparative genomics provides insights into the lifestyle and reveals functional heterogeneity of dark septate endophytic fungi.</title>
        <authorList>
            <person name="Knapp D.G."/>
            <person name="Nemeth J.B."/>
            <person name="Barry K."/>
            <person name="Hainaut M."/>
            <person name="Henrissat B."/>
            <person name="Johnson J."/>
            <person name="Kuo A."/>
            <person name="Lim J.H.P."/>
            <person name="Lipzen A."/>
            <person name="Nolan M."/>
            <person name="Ohm R.A."/>
            <person name="Tamas L."/>
            <person name="Grigoriev I.V."/>
            <person name="Spatafora J.W."/>
            <person name="Nagy L.G."/>
            <person name="Kovacs G.M."/>
        </authorList>
    </citation>
    <scope>NUCLEOTIDE SEQUENCE [LARGE SCALE GENOMIC DNA]</scope>
    <source>
        <strain evidence="6 7">DSE2036</strain>
    </source>
</reference>
<dbReference type="Proteomes" id="UP000244855">
    <property type="component" value="Unassembled WGS sequence"/>
</dbReference>
<dbReference type="GO" id="GO:0005576">
    <property type="term" value="C:extracellular region"/>
    <property type="evidence" value="ECO:0007669"/>
    <property type="project" value="TreeGrafter"/>
</dbReference>
<dbReference type="GO" id="GO:0005975">
    <property type="term" value="P:carbohydrate metabolic process"/>
    <property type="evidence" value="ECO:0007669"/>
    <property type="project" value="InterPro"/>
</dbReference>
<feature type="domain" description="GH18" evidence="5">
    <location>
        <begin position="29"/>
        <end position="351"/>
    </location>
</feature>
<evidence type="ECO:0000256" key="4">
    <source>
        <dbReference type="SAM" id="SignalP"/>
    </source>
</evidence>
<keyword evidence="7" id="KW-1185">Reference proteome</keyword>
<feature type="non-terminal residue" evidence="6">
    <location>
        <position position="351"/>
    </location>
</feature>